<dbReference type="Pfam" id="PF00672">
    <property type="entry name" value="HAMP"/>
    <property type="match status" value="1"/>
</dbReference>
<dbReference type="CDD" id="cd01949">
    <property type="entry name" value="GGDEF"/>
    <property type="match status" value="1"/>
</dbReference>
<name>A0ABV7HNX4_9GAMM</name>
<dbReference type="PANTHER" id="PTHR45138">
    <property type="entry name" value="REGULATORY COMPONENTS OF SENSORY TRANSDUCTION SYSTEM"/>
    <property type="match status" value="1"/>
</dbReference>
<keyword evidence="3" id="KW-0472">Membrane</keyword>
<dbReference type="PROSITE" id="PS50887">
    <property type="entry name" value="GGDEF"/>
    <property type="match status" value="1"/>
</dbReference>
<dbReference type="NCBIfam" id="TIGR00254">
    <property type="entry name" value="GGDEF"/>
    <property type="match status" value="1"/>
</dbReference>
<comment type="catalytic activity">
    <reaction evidence="2">
        <text>2 GTP = 3',3'-c-di-GMP + 2 diphosphate</text>
        <dbReference type="Rhea" id="RHEA:24898"/>
        <dbReference type="ChEBI" id="CHEBI:33019"/>
        <dbReference type="ChEBI" id="CHEBI:37565"/>
        <dbReference type="ChEBI" id="CHEBI:58805"/>
        <dbReference type="EC" id="2.7.7.65"/>
    </reaction>
</comment>
<dbReference type="EC" id="2.7.7.65" evidence="1"/>
<evidence type="ECO:0000313" key="7">
    <source>
        <dbReference type="Proteomes" id="UP001595476"/>
    </source>
</evidence>
<keyword evidence="3" id="KW-1133">Transmembrane helix</keyword>
<dbReference type="InterPro" id="IPR000160">
    <property type="entry name" value="GGDEF_dom"/>
</dbReference>
<keyword evidence="6" id="KW-0808">Transferase</keyword>
<organism evidence="6 7">
    <name type="scientific">Litoribrevibacter euphylliae</name>
    <dbReference type="NCBI Taxonomy" id="1834034"/>
    <lineage>
        <taxon>Bacteria</taxon>
        <taxon>Pseudomonadati</taxon>
        <taxon>Pseudomonadota</taxon>
        <taxon>Gammaproteobacteria</taxon>
        <taxon>Oceanospirillales</taxon>
        <taxon>Oceanospirillaceae</taxon>
        <taxon>Litoribrevibacter</taxon>
    </lineage>
</organism>
<dbReference type="InterPro" id="IPR043128">
    <property type="entry name" value="Rev_trsase/Diguanyl_cyclase"/>
</dbReference>
<accession>A0ABV7HNX4</accession>
<dbReference type="Gene3D" id="6.10.340.10">
    <property type="match status" value="1"/>
</dbReference>
<dbReference type="SUPFAM" id="SSF55073">
    <property type="entry name" value="Nucleotide cyclase"/>
    <property type="match status" value="1"/>
</dbReference>
<dbReference type="Pfam" id="PF00990">
    <property type="entry name" value="GGDEF"/>
    <property type="match status" value="1"/>
</dbReference>
<feature type="transmembrane region" description="Helical" evidence="3">
    <location>
        <begin position="325"/>
        <end position="349"/>
    </location>
</feature>
<dbReference type="Proteomes" id="UP001595476">
    <property type="component" value="Unassembled WGS sequence"/>
</dbReference>
<dbReference type="InterPro" id="IPR050469">
    <property type="entry name" value="Diguanylate_Cyclase"/>
</dbReference>
<keyword evidence="7" id="KW-1185">Reference proteome</keyword>
<feature type="domain" description="HAMP" evidence="4">
    <location>
        <begin position="347"/>
        <end position="399"/>
    </location>
</feature>
<dbReference type="Gene3D" id="3.30.70.270">
    <property type="match status" value="1"/>
</dbReference>
<dbReference type="EMBL" id="JBHRSZ010000009">
    <property type="protein sequence ID" value="MFC3153367.1"/>
    <property type="molecule type" value="Genomic_DNA"/>
</dbReference>
<dbReference type="SUPFAM" id="SSF158472">
    <property type="entry name" value="HAMP domain-like"/>
    <property type="match status" value="1"/>
</dbReference>
<proteinExistence type="predicted"/>
<comment type="caution">
    <text evidence="6">The sequence shown here is derived from an EMBL/GenBank/DDBJ whole genome shotgun (WGS) entry which is preliminary data.</text>
</comment>
<dbReference type="PANTHER" id="PTHR45138:SF9">
    <property type="entry name" value="DIGUANYLATE CYCLASE DGCM-RELATED"/>
    <property type="match status" value="1"/>
</dbReference>
<evidence type="ECO:0000256" key="3">
    <source>
        <dbReference type="SAM" id="Phobius"/>
    </source>
</evidence>
<evidence type="ECO:0000256" key="1">
    <source>
        <dbReference type="ARBA" id="ARBA00012528"/>
    </source>
</evidence>
<dbReference type="GO" id="GO:0052621">
    <property type="term" value="F:diguanylate cyclase activity"/>
    <property type="evidence" value="ECO:0007669"/>
    <property type="project" value="UniProtKB-EC"/>
</dbReference>
<dbReference type="SMART" id="SM00267">
    <property type="entry name" value="GGDEF"/>
    <property type="match status" value="1"/>
</dbReference>
<dbReference type="RefSeq" id="WP_386723288.1">
    <property type="nucleotide sequence ID" value="NZ_JBHRSZ010000009.1"/>
</dbReference>
<gene>
    <name evidence="6" type="ORF">ACFOEK_20170</name>
</gene>
<sequence length="570" mass="64752">MLKILFGPALALMNNLSYPSKLTLVSALFAVPLSLNLFDTMRYQQQEMNAIKEKHLGIELINQFMYVIIELEQLRDMTVLSRSEQRNKGITNYTQQRDKTLKLLVEFSEHAAIQNDQLLVLTAKNLHDKLLQTRVSTGSEGDIVNNLYENSNRLVDSAYTLQSILMNEFGLYSDSNLLSTQLISLLNKEIQPIFDSAGRARSFGSYFLTLSNLTSIGINLLEDTIHKLFSHQERLQQRLIVLVSTYPELKQDSLILSENINSLGNLAFLVEDKIMLDPDFLTNWKDFYLETSTEIQQLNNFRLSVGQFLEGYYLVRKQQLQQQNFSYTAGIGFLVLLFGYLFFAFVMAFRSSIHNLSIAAKHVADGQLDETIEITSNDEIGRLAMLFDSMRNQLKEREQELIEITITDGLTKIRNRKYFNETLTKNLSLSERIDQPISLLLIDIDFFKKINDNYGHQAGDQCLIEVAQTLKNSLSRPNDEVARYGGEEFAVLLPATDLDGAKKLAQTLCSKIQNLSIVYDQQTIPVTISIGIASSNLIPDCTDDLLVTKADNALYLAKEAGRNRWVSSHD</sequence>
<dbReference type="InterPro" id="IPR029787">
    <property type="entry name" value="Nucleotide_cyclase"/>
</dbReference>
<keyword evidence="6" id="KW-0548">Nucleotidyltransferase</keyword>
<dbReference type="InterPro" id="IPR003660">
    <property type="entry name" value="HAMP_dom"/>
</dbReference>
<evidence type="ECO:0000256" key="2">
    <source>
        <dbReference type="ARBA" id="ARBA00034247"/>
    </source>
</evidence>
<reference evidence="7" key="1">
    <citation type="journal article" date="2019" name="Int. J. Syst. Evol. Microbiol.">
        <title>The Global Catalogue of Microorganisms (GCM) 10K type strain sequencing project: providing services to taxonomists for standard genome sequencing and annotation.</title>
        <authorList>
            <consortium name="The Broad Institute Genomics Platform"/>
            <consortium name="The Broad Institute Genome Sequencing Center for Infectious Disease"/>
            <person name="Wu L."/>
            <person name="Ma J."/>
        </authorList>
    </citation>
    <scope>NUCLEOTIDE SEQUENCE [LARGE SCALE GENOMIC DNA]</scope>
    <source>
        <strain evidence="7">KCTC 52438</strain>
    </source>
</reference>
<evidence type="ECO:0000259" key="4">
    <source>
        <dbReference type="PROSITE" id="PS50885"/>
    </source>
</evidence>
<evidence type="ECO:0000313" key="6">
    <source>
        <dbReference type="EMBL" id="MFC3153367.1"/>
    </source>
</evidence>
<evidence type="ECO:0000259" key="5">
    <source>
        <dbReference type="PROSITE" id="PS50887"/>
    </source>
</evidence>
<dbReference type="CDD" id="cd06225">
    <property type="entry name" value="HAMP"/>
    <property type="match status" value="1"/>
</dbReference>
<dbReference type="SMART" id="SM00304">
    <property type="entry name" value="HAMP"/>
    <property type="match status" value="1"/>
</dbReference>
<keyword evidence="3" id="KW-0812">Transmembrane</keyword>
<feature type="domain" description="GGDEF" evidence="5">
    <location>
        <begin position="435"/>
        <end position="570"/>
    </location>
</feature>
<protein>
    <recommendedName>
        <fullName evidence="1">diguanylate cyclase</fullName>
        <ecNumber evidence="1">2.7.7.65</ecNumber>
    </recommendedName>
</protein>
<dbReference type="PROSITE" id="PS50885">
    <property type="entry name" value="HAMP"/>
    <property type="match status" value="1"/>
</dbReference>